<accession>A0ABW4UF81</accession>
<dbReference type="RefSeq" id="WP_379101506.1">
    <property type="nucleotide sequence ID" value="NZ_JBHUGZ010000014.1"/>
</dbReference>
<sequence length="61" mass="7102">MNDNKGEQLWAFDLDALRKAFGKSVQEHKITAADWGEHAKRFLEKQRDRQRESTPSRTGSK</sequence>
<reference evidence="2" key="1">
    <citation type="journal article" date="2019" name="Int. J. Syst. Evol. Microbiol.">
        <title>The Global Catalogue of Microorganisms (GCM) 10K type strain sequencing project: providing services to taxonomists for standard genome sequencing and annotation.</title>
        <authorList>
            <consortium name="The Broad Institute Genomics Platform"/>
            <consortium name="The Broad Institute Genome Sequencing Center for Infectious Disease"/>
            <person name="Wu L."/>
            <person name="Ma J."/>
        </authorList>
    </citation>
    <scope>NUCLEOTIDE SEQUENCE [LARGE SCALE GENOMIC DNA]</scope>
    <source>
        <strain evidence="2">CGMCC 1.16225</strain>
    </source>
</reference>
<keyword evidence="2" id="KW-1185">Reference proteome</keyword>
<dbReference type="EMBL" id="JBHUGZ010000014">
    <property type="protein sequence ID" value="MFD1985243.1"/>
    <property type="molecule type" value="Genomic_DNA"/>
</dbReference>
<dbReference type="Proteomes" id="UP001597405">
    <property type="component" value="Unassembled WGS sequence"/>
</dbReference>
<comment type="caution">
    <text evidence="1">The sequence shown here is derived from an EMBL/GenBank/DDBJ whole genome shotgun (WGS) entry which is preliminary data.</text>
</comment>
<proteinExistence type="predicted"/>
<name>A0ABW4UF81_9HYPH</name>
<protein>
    <submittedName>
        <fullName evidence="1">Uncharacterized protein</fullName>
    </submittedName>
</protein>
<organism evidence="1 2">
    <name type="scientific">Mesorhizobium newzealandense</name>
    <dbReference type="NCBI Taxonomy" id="1300302"/>
    <lineage>
        <taxon>Bacteria</taxon>
        <taxon>Pseudomonadati</taxon>
        <taxon>Pseudomonadota</taxon>
        <taxon>Alphaproteobacteria</taxon>
        <taxon>Hyphomicrobiales</taxon>
        <taxon>Phyllobacteriaceae</taxon>
        <taxon>Mesorhizobium</taxon>
    </lineage>
</organism>
<evidence type="ECO:0000313" key="2">
    <source>
        <dbReference type="Proteomes" id="UP001597405"/>
    </source>
</evidence>
<evidence type="ECO:0000313" key="1">
    <source>
        <dbReference type="EMBL" id="MFD1985243.1"/>
    </source>
</evidence>
<gene>
    <name evidence="1" type="ORF">ACFSOZ_22150</name>
</gene>